<feature type="domain" description="ATP-grasp" evidence="3">
    <location>
        <begin position="44"/>
        <end position="295"/>
    </location>
</feature>
<organism evidence="4 5">
    <name type="scientific">Marinobacter nitratireducens</name>
    <dbReference type="NCBI Taxonomy" id="1137280"/>
    <lineage>
        <taxon>Bacteria</taxon>
        <taxon>Pseudomonadati</taxon>
        <taxon>Pseudomonadota</taxon>
        <taxon>Gammaproteobacteria</taxon>
        <taxon>Pseudomonadales</taxon>
        <taxon>Marinobacteraceae</taxon>
        <taxon>Marinobacter</taxon>
    </lineage>
</organism>
<evidence type="ECO:0000256" key="2">
    <source>
        <dbReference type="PROSITE-ProRule" id="PRU00409"/>
    </source>
</evidence>
<evidence type="ECO:0000313" key="4">
    <source>
        <dbReference type="EMBL" id="KEF32916.1"/>
    </source>
</evidence>
<dbReference type="RefSeq" id="WP_036128083.1">
    <property type="nucleotide sequence ID" value="NZ_ANIE01000002.1"/>
</dbReference>
<dbReference type="PROSITE" id="PS50975">
    <property type="entry name" value="ATP_GRASP"/>
    <property type="match status" value="1"/>
</dbReference>
<evidence type="ECO:0000313" key="5">
    <source>
        <dbReference type="Proteomes" id="UP000035057"/>
    </source>
</evidence>
<accession>A0A072N5W8</accession>
<dbReference type="InterPro" id="IPR011761">
    <property type="entry name" value="ATP-grasp"/>
</dbReference>
<keyword evidence="5" id="KW-1185">Reference proteome</keyword>
<dbReference type="SUPFAM" id="SSF56059">
    <property type="entry name" value="Glutathione synthetase ATP-binding domain-like"/>
    <property type="match status" value="1"/>
</dbReference>
<dbReference type="GO" id="GO:0018169">
    <property type="term" value="F:ribosomal S6-glutamic acid ligase activity"/>
    <property type="evidence" value="ECO:0007669"/>
    <property type="project" value="TreeGrafter"/>
</dbReference>
<keyword evidence="2" id="KW-0067">ATP-binding</keyword>
<dbReference type="GO" id="GO:0046872">
    <property type="term" value="F:metal ion binding"/>
    <property type="evidence" value="ECO:0007669"/>
    <property type="project" value="InterPro"/>
</dbReference>
<keyword evidence="4" id="KW-0436">Ligase</keyword>
<dbReference type="PANTHER" id="PTHR21621:SF0">
    <property type="entry name" value="BETA-CITRYLGLUTAMATE SYNTHASE B-RELATED"/>
    <property type="match status" value="1"/>
</dbReference>
<protein>
    <submittedName>
        <fullName evidence="4">Alpha-L-glutamate ligase family protein</fullName>
    </submittedName>
</protein>
<dbReference type="EMBL" id="ANIE01000002">
    <property type="protein sequence ID" value="KEF32916.1"/>
    <property type="molecule type" value="Genomic_DNA"/>
</dbReference>
<dbReference type="Gene3D" id="3.30.470.20">
    <property type="entry name" value="ATP-grasp fold, B domain"/>
    <property type="match status" value="1"/>
</dbReference>
<dbReference type="STRING" id="1137280.D777_00478"/>
<gene>
    <name evidence="4" type="ORF">D777_00478</name>
</gene>
<dbReference type="Proteomes" id="UP000035057">
    <property type="component" value="Unassembled WGS sequence"/>
</dbReference>
<dbReference type="AlphaFoldDB" id="A0A072N5W8"/>
<dbReference type="GO" id="GO:0005737">
    <property type="term" value="C:cytoplasm"/>
    <property type="evidence" value="ECO:0007669"/>
    <property type="project" value="TreeGrafter"/>
</dbReference>
<dbReference type="PANTHER" id="PTHR21621">
    <property type="entry name" value="RIBOSOMAL PROTEIN S6 MODIFICATION PROTEIN"/>
    <property type="match status" value="1"/>
</dbReference>
<dbReference type="GO" id="GO:0009432">
    <property type="term" value="P:SOS response"/>
    <property type="evidence" value="ECO:0007669"/>
    <property type="project" value="TreeGrafter"/>
</dbReference>
<dbReference type="PATRIC" id="fig|1137280.3.peg.295"/>
<comment type="caution">
    <text evidence="4">The sequence shown here is derived from an EMBL/GenBank/DDBJ whole genome shotgun (WGS) entry which is preliminary data.</text>
</comment>
<reference evidence="4 5" key="1">
    <citation type="submission" date="2012-12" db="EMBL/GenBank/DDBJ databases">
        <title>Genome assembly of Marinobacter sp. AK21.</title>
        <authorList>
            <person name="Khatri I."/>
            <person name="Kumar R."/>
            <person name="Vaidya B."/>
            <person name="Subramanian S."/>
            <person name="Pinnaka A."/>
        </authorList>
    </citation>
    <scope>NUCLEOTIDE SEQUENCE [LARGE SCALE GENOMIC DNA]</scope>
    <source>
        <strain evidence="4 5">AK21</strain>
    </source>
</reference>
<dbReference type="GO" id="GO:0005524">
    <property type="term" value="F:ATP binding"/>
    <property type="evidence" value="ECO:0007669"/>
    <property type="project" value="UniProtKB-UniRule"/>
</dbReference>
<dbReference type="Pfam" id="PF14397">
    <property type="entry name" value="ATPgrasp_ST"/>
    <property type="match status" value="1"/>
</dbReference>
<evidence type="ECO:0000256" key="1">
    <source>
        <dbReference type="ARBA" id="ARBA00023211"/>
    </source>
</evidence>
<proteinExistence type="predicted"/>
<keyword evidence="1" id="KW-0464">Manganese</keyword>
<sequence>MDWISPRQLNRLGMLNMNRRNVDYIARYNDRSSYPLVDNKLQTKLVVAEYGVKTPELLQIVRQQHEISHFREMAEDLGGFAIKPAKGSGGKGITVITGRDDDAYIKASGARVDADYLKRHLTNILAGLYSLAGTPDVAIVESLVESAPEIARYSFQGVPDIRIVVFQGYPVMAMLRLATKASDGKANLHQGAVGVGLDIGTGRSLNAVQFNRPISLHPDTGLALENIQIDAWQEMLEMASRCYEATGLGYMGVDLVVDANRGPLLLELNARPGLAIQMANGRGLLPRLRTIEALKRPHFIPQERATFAMDTFAAL</sequence>
<dbReference type="OrthoDB" id="336227at2"/>
<dbReference type="NCBIfam" id="TIGR02291">
    <property type="entry name" value="rimK_rel_E_lig"/>
    <property type="match status" value="1"/>
</dbReference>
<name>A0A072N5W8_9GAMM</name>
<keyword evidence="2" id="KW-0547">Nucleotide-binding</keyword>
<dbReference type="InterPro" id="IPR039523">
    <property type="entry name" value="RimK-rel_E_lig_ATP-grasp"/>
</dbReference>
<dbReference type="InterPro" id="IPR011758">
    <property type="entry name" value="RimK-rel_E_lig"/>
</dbReference>
<evidence type="ECO:0000259" key="3">
    <source>
        <dbReference type="PROSITE" id="PS50975"/>
    </source>
</evidence>